<dbReference type="AlphaFoldDB" id="A0A9W8NNC0"/>
<reference evidence="1" key="1">
    <citation type="submission" date="2022-07" db="EMBL/GenBank/DDBJ databases">
        <title>Genome Sequence of Xylaria arbuscula.</title>
        <authorList>
            <person name="Buettner E."/>
        </authorList>
    </citation>
    <scope>NUCLEOTIDE SEQUENCE</scope>
    <source>
        <strain evidence="1">VT107</strain>
    </source>
</reference>
<gene>
    <name evidence="1" type="ORF">NPX13_g779</name>
</gene>
<evidence type="ECO:0000313" key="2">
    <source>
        <dbReference type="Proteomes" id="UP001148614"/>
    </source>
</evidence>
<dbReference type="EMBL" id="JANPWZ010000059">
    <property type="protein sequence ID" value="KAJ3579784.1"/>
    <property type="molecule type" value="Genomic_DNA"/>
</dbReference>
<keyword evidence="2" id="KW-1185">Reference proteome</keyword>
<accession>A0A9W8NNC0</accession>
<proteinExistence type="predicted"/>
<comment type="caution">
    <text evidence="1">The sequence shown here is derived from an EMBL/GenBank/DDBJ whole genome shotgun (WGS) entry which is preliminary data.</text>
</comment>
<name>A0A9W8NNC0_9PEZI</name>
<evidence type="ECO:0000313" key="1">
    <source>
        <dbReference type="EMBL" id="KAJ3579784.1"/>
    </source>
</evidence>
<dbReference type="Proteomes" id="UP001148614">
    <property type="component" value="Unassembled WGS sequence"/>
</dbReference>
<sequence>MPNQYEQLMKAVAERHSRDQRAEPWKMSVDVSTPAPVEEWISISEAADDSESDSEMIDLDGRPRTRVVAIGGVG</sequence>
<protein>
    <submittedName>
        <fullName evidence="1">Uncharacterized protein</fullName>
    </submittedName>
</protein>
<organism evidence="1 2">
    <name type="scientific">Xylaria arbuscula</name>
    <dbReference type="NCBI Taxonomy" id="114810"/>
    <lineage>
        <taxon>Eukaryota</taxon>
        <taxon>Fungi</taxon>
        <taxon>Dikarya</taxon>
        <taxon>Ascomycota</taxon>
        <taxon>Pezizomycotina</taxon>
        <taxon>Sordariomycetes</taxon>
        <taxon>Xylariomycetidae</taxon>
        <taxon>Xylariales</taxon>
        <taxon>Xylariaceae</taxon>
        <taxon>Xylaria</taxon>
    </lineage>
</organism>